<evidence type="ECO:0000313" key="3">
    <source>
        <dbReference type="Proteomes" id="UP000254737"/>
    </source>
</evidence>
<dbReference type="Proteomes" id="UP000254737">
    <property type="component" value="Unassembled WGS sequence"/>
</dbReference>
<keyword evidence="1" id="KW-1133">Transmembrane helix</keyword>
<proteinExistence type="predicted"/>
<accession>A0A376GLA1</accession>
<evidence type="ECO:0000256" key="1">
    <source>
        <dbReference type="SAM" id="Phobius"/>
    </source>
</evidence>
<protein>
    <submittedName>
        <fullName evidence="2">Uncharacterized protein</fullName>
    </submittedName>
</protein>
<feature type="transmembrane region" description="Helical" evidence="1">
    <location>
        <begin position="15"/>
        <end position="33"/>
    </location>
</feature>
<dbReference type="AlphaFoldDB" id="A0A376GLA1"/>
<feature type="transmembrane region" description="Helical" evidence="1">
    <location>
        <begin position="53"/>
        <end position="77"/>
    </location>
</feature>
<name>A0A376GLA1_9FLAO</name>
<sequence length="213" mass="24742">MNEPKNKINELHGTAQFSLFVSSYLPLFILLIVRQVSMNVEYLNWGGFNLEAIIIFFSKFLLSSTLIVISIIGYFGYRKTLGNIEEVAENNGFPVKVIDVKNKNSESIGYIATYIIPFLFQSFDSFYECASVLFLLIIIYRIYINSSLLLINPLLSFSYGIYEVEYTQNSKNKNGLIISKNKWIQDEEKMKFYEIGHKLFFATNYKFKINDIK</sequence>
<evidence type="ECO:0000313" key="2">
    <source>
        <dbReference type="EMBL" id="STD59306.1"/>
    </source>
</evidence>
<keyword evidence="1" id="KW-0472">Membrane</keyword>
<dbReference type="EMBL" id="UFXS01000001">
    <property type="protein sequence ID" value="STD59306.1"/>
    <property type="molecule type" value="Genomic_DNA"/>
</dbReference>
<organism evidence="2 3">
    <name type="scientific">Empedobacter falsenii</name>
    <dbReference type="NCBI Taxonomy" id="343874"/>
    <lineage>
        <taxon>Bacteria</taxon>
        <taxon>Pseudomonadati</taxon>
        <taxon>Bacteroidota</taxon>
        <taxon>Flavobacteriia</taxon>
        <taxon>Flavobacteriales</taxon>
        <taxon>Weeksellaceae</taxon>
        <taxon>Empedobacter</taxon>
    </lineage>
</organism>
<keyword evidence="1" id="KW-0812">Transmembrane</keyword>
<reference evidence="2 3" key="1">
    <citation type="submission" date="2018-06" db="EMBL/GenBank/DDBJ databases">
        <authorList>
            <consortium name="Pathogen Informatics"/>
            <person name="Doyle S."/>
        </authorList>
    </citation>
    <scope>NUCLEOTIDE SEQUENCE [LARGE SCALE GENOMIC DNA]</scope>
    <source>
        <strain evidence="2 3">NCTC13456</strain>
    </source>
</reference>
<dbReference type="RefSeq" id="WP_115001304.1">
    <property type="nucleotide sequence ID" value="NZ_UFXS01000001.1"/>
</dbReference>
<gene>
    <name evidence="2" type="ORF">NCTC13456_02946</name>
</gene>